<evidence type="ECO:0000256" key="3">
    <source>
        <dbReference type="ARBA" id="ARBA00023125"/>
    </source>
</evidence>
<dbReference type="Gene3D" id="1.10.10.10">
    <property type="entry name" value="Winged helix-like DNA-binding domain superfamily/Winged helix DNA-binding domain"/>
    <property type="match status" value="1"/>
</dbReference>
<dbReference type="InterPro" id="IPR036388">
    <property type="entry name" value="WH-like_DNA-bd_sf"/>
</dbReference>
<evidence type="ECO:0000313" key="7">
    <source>
        <dbReference type="Proteomes" id="UP000216020"/>
    </source>
</evidence>
<dbReference type="PROSITE" id="PS50931">
    <property type="entry name" value="HTH_LYSR"/>
    <property type="match status" value="1"/>
</dbReference>
<dbReference type="Pfam" id="PF03466">
    <property type="entry name" value="LysR_substrate"/>
    <property type="match status" value="1"/>
</dbReference>
<dbReference type="Pfam" id="PF00126">
    <property type="entry name" value="HTH_1"/>
    <property type="match status" value="1"/>
</dbReference>
<dbReference type="GO" id="GO:0003677">
    <property type="term" value="F:DNA binding"/>
    <property type="evidence" value="ECO:0007669"/>
    <property type="project" value="UniProtKB-KW"/>
</dbReference>
<dbReference type="Proteomes" id="UP000216020">
    <property type="component" value="Unassembled WGS sequence"/>
</dbReference>
<evidence type="ECO:0000256" key="4">
    <source>
        <dbReference type="ARBA" id="ARBA00023163"/>
    </source>
</evidence>
<dbReference type="PANTHER" id="PTHR30419:SF8">
    <property type="entry name" value="NITROGEN ASSIMILATION TRANSCRIPTIONAL ACTIVATOR-RELATED"/>
    <property type="match status" value="1"/>
</dbReference>
<gene>
    <name evidence="6" type="ORF">CAL29_18525</name>
</gene>
<dbReference type="InterPro" id="IPR036390">
    <property type="entry name" value="WH_DNA-bd_sf"/>
</dbReference>
<dbReference type="GO" id="GO:0003700">
    <property type="term" value="F:DNA-binding transcription factor activity"/>
    <property type="evidence" value="ECO:0007669"/>
    <property type="project" value="InterPro"/>
</dbReference>
<organism evidence="6 7">
    <name type="scientific">Bordetella genomosp. 10</name>
    <dbReference type="NCBI Taxonomy" id="1416804"/>
    <lineage>
        <taxon>Bacteria</taxon>
        <taxon>Pseudomonadati</taxon>
        <taxon>Pseudomonadota</taxon>
        <taxon>Betaproteobacteria</taxon>
        <taxon>Burkholderiales</taxon>
        <taxon>Alcaligenaceae</taxon>
        <taxon>Bordetella</taxon>
    </lineage>
</organism>
<keyword evidence="4" id="KW-0804">Transcription</keyword>
<dbReference type="InterPro" id="IPR005119">
    <property type="entry name" value="LysR_subst-bd"/>
</dbReference>
<dbReference type="AlphaFoldDB" id="A0A261RYA5"/>
<dbReference type="OrthoDB" id="646694at2"/>
<evidence type="ECO:0000256" key="2">
    <source>
        <dbReference type="ARBA" id="ARBA00023015"/>
    </source>
</evidence>
<keyword evidence="7" id="KW-1185">Reference proteome</keyword>
<proteinExistence type="inferred from homology"/>
<dbReference type="FunFam" id="1.10.10.10:FF:000001">
    <property type="entry name" value="LysR family transcriptional regulator"/>
    <property type="match status" value="1"/>
</dbReference>
<name>A0A261RYA5_9BORD</name>
<dbReference type="InterPro" id="IPR050950">
    <property type="entry name" value="HTH-type_LysR_regulators"/>
</dbReference>
<evidence type="ECO:0000259" key="5">
    <source>
        <dbReference type="PROSITE" id="PS50931"/>
    </source>
</evidence>
<dbReference type="GO" id="GO:0005829">
    <property type="term" value="C:cytosol"/>
    <property type="evidence" value="ECO:0007669"/>
    <property type="project" value="TreeGrafter"/>
</dbReference>
<dbReference type="CDD" id="cd05466">
    <property type="entry name" value="PBP2_LTTR_substrate"/>
    <property type="match status" value="1"/>
</dbReference>
<evidence type="ECO:0000313" key="6">
    <source>
        <dbReference type="EMBL" id="OZI30066.1"/>
    </source>
</evidence>
<dbReference type="Gene3D" id="3.40.190.290">
    <property type="match status" value="1"/>
</dbReference>
<comment type="similarity">
    <text evidence="1">Belongs to the LysR transcriptional regulatory family.</text>
</comment>
<protein>
    <submittedName>
        <fullName evidence="6">LysR family transcriptional regulator</fullName>
    </submittedName>
</protein>
<dbReference type="EMBL" id="NEVM01000005">
    <property type="protein sequence ID" value="OZI30066.1"/>
    <property type="molecule type" value="Genomic_DNA"/>
</dbReference>
<accession>A0A261RYA5</accession>
<sequence>MELRHLRYFEALAKTLSFTKAADSVHVTQSTLSHQIRQLEEELGQPLFDRIGKRVSMTEAGETLLLKISPALRQVDAAIHAIRDAGASVSGEVRVGTTQSFNIRLVPKCVAECLTRYPSVRVVVEELPALQIIDRLHAGSLDLGISYRPDVAHDLWFEQLYTEEMRLVVGLEHPMAHRRRVRMTELHGVRIALFSRQFSTRQLIDDCFQAAGAEPLVIAEFNSIGAMLEVARHTDVAAIVGASADTGDPGLRFLPLEDPTPLRTPGLLWRRGIPRPVSVKYFASMIRRGVGKGL</sequence>
<evidence type="ECO:0000256" key="1">
    <source>
        <dbReference type="ARBA" id="ARBA00009437"/>
    </source>
</evidence>
<keyword evidence="2" id="KW-0805">Transcription regulation</keyword>
<dbReference type="RefSeq" id="WP_094854505.1">
    <property type="nucleotide sequence ID" value="NZ_NEVM01000005.1"/>
</dbReference>
<keyword evidence="3" id="KW-0238">DNA-binding</keyword>
<feature type="domain" description="HTH lysR-type" evidence="5">
    <location>
        <begin position="1"/>
        <end position="58"/>
    </location>
</feature>
<dbReference type="PRINTS" id="PR00039">
    <property type="entry name" value="HTHLYSR"/>
</dbReference>
<comment type="caution">
    <text evidence="6">The sequence shown here is derived from an EMBL/GenBank/DDBJ whole genome shotgun (WGS) entry which is preliminary data.</text>
</comment>
<reference evidence="7" key="1">
    <citation type="submission" date="2017-05" db="EMBL/GenBank/DDBJ databases">
        <title>Complete and WGS of Bordetella genogroups.</title>
        <authorList>
            <person name="Spilker T."/>
            <person name="Lipuma J."/>
        </authorList>
    </citation>
    <scope>NUCLEOTIDE SEQUENCE [LARGE SCALE GENOMIC DNA]</scope>
    <source>
        <strain evidence="7">AU16122</strain>
    </source>
</reference>
<dbReference type="InterPro" id="IPR000847">
    <property type="entry name" value="LysR_HTH_N"/>
</dbReference>
<dbReference type="SUPFAM" id="SSF46785">
    <property type="entry name" value="Winged helix' DNA-binding domain"/>
    <property type="match status" value="1"/>
</dbReference>
<dbReference type="SUPFAM" id="SSF53850">
    <property type="entry name" value="Periplasmic binding protein-like II"/>
    <property type="match status" value="1"/>
</dbReference>
<dbReference type="PANTHER" id="PTHR30419">
    <property type="entry name" value="HTH-TYPE TRANSCRIPTIONAL REGULATOR YBHD"/>
    <property type="match status" value="1"/>
</dbReference>